<keyword evidence="2 6" id="KW-0489">Methyltransferase</keyword>
<gene>
    <name evidence="8" type="ORF">SAMN05444278_10438</name>
</gene>
<dbReference type="InterPro" id="IPR022882">
    <property type="entry name" value="tRNA_adenine-N6_MeTrfase"/>
</dbReference>
<dbReference type="EMBL" id="FQTW01000004">
    <property type="protein sequence ID" value="SHE67790.1"/>
    <property type="molecule type" value="Genomic_DNA"/>
</dbReference>
<evidence type="ECO:0000256" key="3">
    <source>
        <dbReference type="ARBA" id="ARBA00022679"/>
    </source>
</evidence>
<dbReference type="EC" id="2.1.1.223" evidence="6"/>
<dbReference type="InterPro" id="IPR020596">
    <property type="entry name" value="rRNA_Ade_Mease_Trfase_CS"/>
</dbReference>
<dbReference type="CDD" id="cd02440">
    <property type="entry name" value="AdoMet_MTases"/>
    <property type="match status" value="1"/>
</dbReference>
<accession>A0A1M4VFZ4</accession>
<evidence type="ECO:0000313" key="9">
    <source>
        <dbReference type="Proteomes" id="UP000184462"/>
    </source>
</evidence>
<keyword evidence="4 6" id="KW-0949">S-adenosyl-L-methionine</keyword>
<dbReference type="SUPFAM" id="SSF53335">
    <property type="entry name" value="S-adenosyl-L-methionine-dependent methyltransferases"/>
    <property type="match status" value="1"/>
</dbReference>
<dbReference type="GO" id="GO:0016430">
    <property type="term" value="F:tRNA (adenine-N6)-methyltransferase activity"/>
    <property type="evidence" value="ECO:0007669"/>
    <property type="project" value="UniProtKB-UniRule"/>
</dbReference>
<dbReference type="Pfam" id="PF05175">
    <property type="entry name" value="MTS"/>
    <property type="match status" value="1"/>
</dbReference>
<keyword evidence="3 6" id="KW-0808">Transferase</keyword>
<name>A0A1M4VFZ4_9FLAO</name>
<dbReference type="PRINTS" id="PR00507">
    <property type="entry name" value="N12N6MTFRASE"/>
</dbReference>
<evidence type="ECO:0000256" key="5">
    <source>
        <dbReference type="ARBA" id="ARBA00022694"/>
    </source>
</evidence>
<dbReference type="PROSITE" id="PS01131">
    <property type="entry name" value="RRNA_A_DIMETH"/>
    <property type="match status" value="1"/>
</dbReference>
<evidence type="ECO:0000256" key="1">
    <source>
        <dbReference type="ARBA" id="ARBA00022490"/>
    </source>
</evidence>
<keyword evidence="1 6" id="KW-0963">Cytoplasm</keyword>
<evidence type="ECO:0000256" key="6">
    <source>
        <dbReference type="HAMAP-Rule" id="MF_01872"/>
    </source>
</evidence>
<comment type="similarity">
    <text evidence="6">Belongs to the methyltransferase superfamily. tRNA (adenine-N(6)-)-methyltransferase family.</text>
</comment>
<evidence type="ECO:0000256" key="2">
    <source>
        <dbReference type="ARBA" id="ARBA00022603"/>
    </source>
</evidence>
<dbReference type="InterPro" id="IPR029063">
    <property type="entry name" value="SAM-dependent_MTases_sf"/>
</dbReference>
<protein>
    <recommendedName>
        <fullName evidence="6">tRNA1(Val) (adenine(37)-N6)-methyltransferase</fullName>
        <ecNumber evidence="6">2.1.1.223</ecNumber>
    </recommendedName>
    <alternativeName>
        <fullName evidence="6">tRNA m6A37 methyltransferase</fullName>
    </alternativeName>
</protein>
<dbReference type="Gene3D" id="3.40.50.150">
    <property type="entry name" value="Vaccinia Virus protein VP39"/>
    <property type="match status" value="1"/>
</dbReference>
<evidence type="ECO:0000313" key="8">
    <source>
        <dbReference type="EMBL" id="SHE67790.1"/>
    </source>
</evidence>
<dbReference type="Proteomes" id="UP000184462">
    <property type="component" value="Unassembled WGS sequence"/>
</dbReference>
<evidence type="ECO:0000259" key="7">
    <source>
        <dbReference type="Pfam" id="PF05175"/>
    </source>
</evidence>
<dbReference type="AlphaFoldDB" id="A0A1M4VFZ4"/>
<dbReference type="InterPro" id="IPR007848">
    <property type="entry name" value="Small_mtfrase_dom"/>
</dbReference>
<reference evidence="8 9" key="1">
    <citation type="submission" date="2016-11" db="EMBL/GenBank/DDBJ databases">
        <authorList>
            <person name="Jaros S."/>
            <person name="Januszkiewicz K."/>
            <person name="Wedrychowicz H."/>
        </authorList>
    </citation>
    <scope>NUCLEOTIDE SEQUENCE [LARGE SCALE GENOMIC DNA]</scope>
    <source>
        <strain evidence="8 9">DSM 25661</strain>
    </source>
</reference>
<evidence type="ECO:0000256" key="4">
    <source>
        <dbReference type="ARBA" id="ARBA00022691"/>
    </source>
</evidence>
<keyword evidence="5 6" id="KW-0819">tRNA processing</keyword>
<dbReference type="InterPro" id="IPR002052">
    <property type="entry name" value="DNA_methylase_N6_adenine_CS"/>
</dbReference>
<comment type="function">
    <text evidence="6">Specifically methylates the adenine in position 37 of tRNA(1)(Val) (anticodon cmo5UAC).</text>
</comment>
<organism evidence="8 9">
    <name type="scientific">Psychroflexus salarius</name>
    <dbReference type="NCBI Taxonomy" id="1155689"/>
    <lineage>
        <taxon>Bacteria</taxon>
        <taxon>Pseudomonadati</taxon>
        <taxon>Bacteroidota</taxon>
        <taxon>Flavobacteriia</taxon>
        <taxon>Flavobacteriales</taxon>
        <taxon>Flavobacteriaceae</taxon>
        <taxon>Psychroflexus</taxon>
    </lineage>
</organism>
<dbReference type="PANTHER" id="PTHR47739">
    <property type="entry name" value="TRNA1(VAL) (ADENINE(37)-N6)-METHYLTRANSFERASE"/>
    <property type="match status" value="1"/>
</dbReference>
<dbReference type="GO" id="GO:0005737">
    <property type="term" value="C:cytoplasm"/>
    <property type="evidence" value="ECO:0007669"/>
    <property type="project" value="UniProtKB-SubCell"/>
</dbReference>
<dbReference type="GO" id="GO:0003676">
    <property type="term" value="F:nucleic acid binding"/>
    <property type="evidence" value="ECO:0007669"/>
    <property type="project" value="InterPro"/>
</dbReference>
<dbReference type="HAMAP" id="MF_01872">
    <property type="entry name" value="tRNA_methyltr_YfiC"/>
    <property type="match status" value="1"/>
</dbReference>
<keyword evidence="9" id="KW-1185">Reference proteome</keyword>
<proteinExistence type="inferred from homology"/>
<dbReference type="GO" id="GO:0000179">
    <property type="term" value="F:rRNA (adenine-N6,N6-)-dimethyltransferase activity"/>
    <property type="evidence" value="ECO:0007669"/>
    <property type="project" value="InterPro"/>
</dbReference>
<sequence length="220" mass="25151">MKIGTDGVLLGAWASIKHQPNSILDIGAGTGVISLQLAQRSSAELIDAIEIDNNAYEDCVTNFENSIWNDRLFCYHASLQEFVDEIDESYDLIISNPPFFEPQNNIKSSARTNARFTNSLNYKELLYSANQLLNQNGKFCVIIPYLNEAEFLDIAQNFELFPAEILHVKGHKNSPIKRSLICLEHELKTPVEVTELTIEIERHQYTTEYFNLVKDFYLKL</sequence>
<feature type="domain" description="Methyltransferase small" evidence="7">
    <location>
        <begin position="19"/>
        <end position="144"/>
    </location>
</feature>
<dbReference type="InterPro" id="IPR050210">
    <property type="entry name" value="tRNA_Adenine-N(6)_MTase"/>
</dbReference>
<dbReference type="PROSITE" id="PS00092">
    <property type="entry name" value="N6_MTASE"/>
    <property type="match status" value="1"/>
</dbReference>
<comment type="catalytic activity">
    <reaction evidence="6">
        <text>adenosine(37) in tRNA1(Val) + S-adenosyl-L-methionine = N(6)-methyladenosine(37) in tRNA1(Val) + S-adenosyl-L-homocysteine + H(+)</text>
        <dbReference type="Rhea" id="RHEA:43160"/>
        <dbReference type="Rhea" id="RHEA-COMP:10369"/>
        <dbReference type="Rhea" id="RHEA-COMP:10370"/>
        <dbReference type="ChEBI" id="CHEBI:15378"/>
        <dbReference type="ChEBI" id="CHEBI:57856"/>
        <dbReference type="ChEBI" id="CHEBI:59789"/>
        <dbReference type="ChEBI" id="CHEBI:74411"/>
        <dbReference type="ChEBI" id="CHEBI:74449"/>
        <dbReference type="EC" id="2.1.1.223"/>
    </reaction>
</comment>
<dbReference type="GO" id="GO:0008033">
    <property type="term" value="P:tRNA processing"/>
    <property type="evidence" value="ECO:0007669"/>
    <property type="project" value="UniProtKB-UniRule"/>
</dbReference>
<comment type="subcellular location">
    <subcellularLocation>
        <location evidence="6">Cytoplasm</location>
    </subcellularLocation>
</comment>
<dbReference type="PANTHER" id="PTHR47739:SF1">
    <property type="entry name" value="TRNA1(VAL) (ADENINE(37)-N6)-METHYLTRANSFERASE"/>
    <property type="match status" value="1"/>
</dbReference>
<dbReference type="STRING" id="1155689.SAMN05444278_10438"/>